<feature type="region of interest" description="Disordered" evidence="1">
    <location>
        <begin position="141"/>
        <end position="162"/>
    </location>
</feature>
<feature type="compositionally biased region" description="Pro residues" evidence="1">
    <location>
        <begin position="39"/>
        <end position="49"/>
    </location>
</feature>
<gene>
    <name evidence="2" type="ORF">HK097_011637</name>
</gene>
<feature type="region of interest" description="Disordered" evidence="1">
    <location>
        <begin position="340"/>
        <end position="400"/>
    </location>
</feature>
<evidence type="ECO:0000313" key="3">
    <source>
        <dbReference type="Proteomes" id="UP001212841"/>
    </source>
</evidence>
<dbReference type="AlphaFoldDB" id="A0AAD5S8T3"/>
<dbReference type="Proteomes" id="UP001212841">
    <property type="component" value="Unassembled WGS sequence"/>
</dbReference>
<accession>A0AAD5S8T3</accession>
<feature type="compositionally biased region" description="Polar residues" evidence="1">
    <location>
        <begin position="346"/>
        <end position="371"/>
    </location>
</feature>
<sequence length="518" mass="56995">MRSAYINPDFIHTTSSSMATDSYRSSRSRSRKRSTSCPPAQPNSRPLPPRRATSLLPYRRVPTTAASSKLRQPLLLHRRRVVAPRRAMNGTKWPAMQRMGYFDGMKAQNSYGVSMGSRPASIIAPAAEPLLSPPLSPEYAADPFPIPSKSSTTATGKQYPRLDPHRERSLYMQSYSKLTARCGNDGRPMPLSQRVVVTNFIMLIQELCTDIGIGSPAVDLDEDVPLAVGMAKGQGDRMRKEAADVDFFESRGMSSGRKLEVSGPSVWKSRRGSAPVSLCASSYPTYDPNPCDLPIPNLIQIPIFASSSLQPSSLPPIKVPIKKPGSAKHRNRLRLLRLAAQAEEQPITSDTTIPLPKSHQNQQHKPTSPSPLRQIVIPNSETHKHTPTPRTSTSSSLSSASSAETLIDFSPLTDAFPRLRSFSLDIPRASLRPMRARTSSTDSTLSGDTLVWKRDEEIGKALSVTDLPGELKKLETMSEGRGKGGLKGKWRGFKRSIGKVFKGVTGDWEGREREFNRV</sequence>
<keyword evidence="3" id="KW-1185">Reference proteome</keyword>
<feature type="compositionally biased region" description="Low complexity" evidence="1">
    <location>
        <begin position="388"/>
        <end position="400"/>
    </location>
</feature>
<protein>
    <submittedName>
        <fullName evidence="2">Uncharacterized protein</fullName>
    </submittedName>
</protein>
<proteinExistence type="predicted"/>
<dbReference type="EMBL" id="JADGJD010000982">
    <property type="protein sequence ID" value="KAJ3047331.1"/>
    <property type="molecule type" value="Genomic_DNA"/>
</dbReference>
<organism evidence="2 3">
    <name type="scientific">Rhizophlyctis rosea</name>
    <dbReference type="NCBI Taxonomy" id="64517"/>
    <lineage>
        <taxon>Eukaryota</taxon>
        <taxon>Fungi</taxon>
        <taxon>Fungi incertae sedis</taxon>
        <taxon>Chytridiomycota</taxon>
        <taxon>Chytridiomycota incertae sedis</taxon>
        <taxon>Chytridiomycetes</taxon>
        <taxon>Rhizophlyctidales</taxon>
        <taxon>Rhizophlyctidaceae</taxon>
        <taxon>Rhizophlyctis</taxon>
    </lineage>
</organism>
<comment type="caution">
    <text evidence="2">The sequence shown here is derived from an EMBL/GenBank/DDBJ whole genome shotgun (WGS) entry which is preliminary data.</text>
</comment>
<reference evidence="2" key="1">
    <citation type="submission" date="2020-05" db="EMBL/GenBank/DDBJ databases">
        <title>Phylogenomic resolution of chytrid fungi.</title>
        <authorList>
            <person name="Stajich J.E."/>
            <person name="Amses K."/>
            <person name="Simmons R."/>
            <person name="Seto K."/>
            <person name="Myers J."/>
            <person name="Bonds A."/>
            <person name="Quandt C.A."/>
            <person name="Barry K."/>
            <person name="Liu P."/>
            <person name="Grigoriev I."/>
            <person name="Longcore J.E."/>
            <person name="James T.Y."/>
        </authorList>
    </citation>
    <scope>NUCLEOTIDE SEQUENCE</scope>
    <source>
        <strain evidence="2">JEL0318</strain>
    </source>
</reference>
<name>A0AAD5S8T3_9FUNG</name>
<feature type="region of interest" description="Disordered" evidence="1">
    <location>
        <begin position="16"/>
        <end position="69"/>
    </location>
</feature>
<evidence type="ECO:0000313" key="2">
    <source>
        <dbReference type="EMBL" id="KAJ3047331.1"/>
    </source>
</evidence>
<evidence type="ECO:0000256" key="1">
    <source>
        <dbReference type="SAM" id="MobiDB-lite"/>
    </source>
</evidence>